<keyword evidence="3" id="KW-0413">Isomerase</keyword>
<dbReference type="EMBL" id="PFKO01000266">
    <property type="protein sequence ID" value="PIY32053.1"/>
    <property type="molecule type" value="Genomic_DNA"/>
</dbReference>
<reference evidence="5" key="2">
    <citation type="submission" date="2017-09" db="EMBL/GenBank/DDBJ databases">
        <title>Depth-based differentiation of microbial function through sediment-hosted aquifers and enrichment of novel symbionts in the deep terrestrial subsurface.</title>
        <authorList>
            <person name="Probst A.J."/>
            <person name="Ladd B."/>
            <person name="Jarett J.K."/>
            <person name="Geller-Mcgrath D.E."/>
            <person name="Sieber C.M.K."/>
            <person name="Emerson J.B."/>
            <person name="Anantharaman K."/>
            <person name="Thomas B.C."/>
            <person name="Malmstrom R."/>
            <person name="Stieglmeier M."/>
            <person name="Klingl A."/>
            <person name="Woyke T."/>
            <person name="Ryan C.M."/>
            <person name="Banfield J.F."/>
        </authorList>
    </citation>
    <scope>NUCLEOTIDE SEQUENCE</scope>
    <source>
        <strain evidence="5">CG_4_8_14_3_um_filter_34_18</strain>
    </source>
</reference>
<dbReference type="AlphaFoldDB" id="A0A2M7PN36"/>
<protein>
    <submittedName>
        <fullName evidence="6">Alanine racemase</fullName>
    </submittedName>
</protein>
<dbReference type="SUPFAM" id="SSF51419">
    <property type="entry name" value="PLP-binding barrel"/>
    <property type="match status" value="1"/>
</dbReference>
<evidence type="ECO:0000313" key="6">
    <source>
        <dbReference type="EMBL" id="PIY32053.1"/>
    </source>
</evidence>
<evidence type="ECO:0000256" key="3">
    <source>
        <dbReference type="ARBA" id="ARBA00023235"/>
    </source>
</evidence>
<dbReference type="Proteomes" id="UP000231493">
    <property type="component" value="Unassembled WGS sequence"/>
</dbReference>
<evidence type="ECO:0000256" key="1">
    <source>
        <dbReference type="ARBA" id="ARBA00001933"/>
    </source>
</evidence>
<dbReference type="InterPro" id="IPR000821">
    <property type="entry name" value="Ala_racemase"/>
</dbReference>
<evidence type="ECO:0000256" key="2">
    <source>
        <dbReference type="ARBA" id="ARBA00022898"/>
    </source>
</evidence>
<dbReference type="InterPro" id="IPR001608">
    <property type="entry name" value="Ala_racemase_N"/>
</dbReference>
<dbReference type="Gene3D" id="3.20.20.10">
    <property type="entry name" value="Alanine racemase"/>
    <property type="match status" value="1"/>
</dbReference>
<comment type="caution">
    <text evidence="6">The sequence shown here is derived from an EMBL/GenBank/DDBJ whole genome shotgun (WGS) entry which is preliminary data.</text>
</comment>
<dbReference type="GO" id="GO:0030170">
    <property type="term" value="F:pyridoxal phosphate binding"/>
    <property type="evidence" value="ECO:0007669"/>
    <property type="project" value="TreeGrafter"/>
</dbReference>
<name>A0A2M7PN36_9BACT</name>
<accession>A0A2M7KAA9</accession>
<dbReference type="Pfam" id="PF01168">
    <property type="entry name" value="Ala_racemase_N"/>
    <property type="match status" value="1"/>
</dbReference>
<sequence length="374" mass="41994">MKRNPHLDIYLEKIKINTENIKNLCQKHGIEVVGITKGCCAIPEVGQAIIEGGIKILGDSRIENLKRLKKNGLKAETMLIRIPMLSEVDRVIDWADISLNSEISVINLLSQAALKKKTVHRIILMIDLGDLREGIMPDNTLEMMGEIRKLSGVKLIGLGANFCCVSGVMPTRENLNKLVRLTEEIERNFQINLEVISGGDTSVLKLVEDNIIPERINQLRVGVGILLGQDDVRLRNIAGTFQDTFILTGEVIEIKDKPSLPQGEIGLDAFGEIPVLQDLGIRKRAILALGKQDVHLGSLIPLKERIKIIGASSDHLIIDVTDFEENIKVGDEVRFRLNYPALLSTTTSKYIKKYFYRKGKNNGYKYERKEFNIY</sequence>
<dbReference type="EMBL" id="PFIP01000023">
    <property type="protein sequence ID" value="PIX35055.1"/>
    <property type="molecule type" value="Genomic_DNA"/>
</dbReference>
<dbReference type="PANTHER" id="PTHR30511">
    <property type="entry name" value="ALANINE RACEMASE"/>
    <property type="match status" value="1"/>
</dbReference>
<proteinExistence type="predicted"/>
<dbReference type="GO" id="GO:0008784">
    <property type="term" value="F:alanine racemase activity"/>
    <property type="evidence" value="ECO:0007669"/>
    <property type="project" value="TreeGrafter"/>
</dbReference>
<keyword evidence="2" id="KW-0663">Pyridoxal phosphate</keyword>
<feature type="domain" description="Alanine racemase N-terminal" evidence="4">
    <location>
        <begin position="9"/>
        <end position="225"/>
    </location>
</feature>
<evidence type="ECO:0000313" key="7">
    <source>
        <dbReference type="Proteomes" id="UP000230646"/>
    </source>
</evidence>
<dbReference type="Proteomes" id="UP000230646">
    <property type="component" value="Unassembled WGS sequence"/>
</dbReference>
<dbReference type="CDD" id="cd06815">
    <property type="entry name" value="PLPDE_III_AR_like_1"/>
    <property type="match status" value="1"/>
</dbReference>
<reference evidence="7 8" key="1">
    <citation type="submission" date="2017-09" db="EMBL/GenBank/DDBJ databases">
        <title>Depth-based differentiation of microbial function through sediment-hosted aquifers and enrichment of novel symbionts in the deep terrestrial subsurface.</title>
        <authorList>
            <person name="Probst A.J."/>
            <person name="Ladd B."/>
            <person name="Jarett J.K."/>
            <person name="Geller-Mcgrath D.E."/>
            <person name="Sieber C.M."/>
            <person name="Emerson J.B."/>
            <person name="Anantharaman K."/>
            <person name="Thomas B.C."/>
            <person name="Malmstrom R."/>
            <person name="Stieglmeier M."/>
            <person name="Klingl A."/>
            <person name="Woyke T."/>
            <person name="Ryan C.M."/>
            <person name="Banfield J.F."/>
        </authorList>
    </citation>
    <scope>NUCLEOTIDE SEQUENCE [LARGE SCALE GENOMIC DNA]</scope>
    <source>
        <strain evidence="6">CG_4_10_14_3_um_filter_34_13</strain>
    </source>
</reference>
<dbReference type="GO" id="GO:0005829">
    <property type="term" value="C:cytosol"/>
    <property type="evidence" value="ECO:0007669"/>
    <property type="project" value="TreeGrafter"/>
</dbReference>
<comment type="cofactor">
    <cofactor evidence="1">
        <name>pyridoxal 5'-phosphate</name>
        <dbReference type="ChEBI" id="CHEBI:597326"/>
    </cofactor>
</comment>
<dbReference type="RefSeq" id="WP_406607904.1">
    <property type="nucleotide sequence ID" value="NZ_PFKO01000266.1"/>
</dbReference>
<evidence type="ECO:0000313" key="8">
    <source>
        <dbReference type="Proteomes" id="UP000231493"/>
    </source>
</evidence>
<organism evidence="6 7">
    <name type="scientific">Candidatus Infernicultor aquiphilus</name>
    <dbReference type="NCBI Taxonomy" id="1805029"/>
    <lineage>
        <taxon>Bacteria</taxon>
        <taxon>Pseudomonadati</taxon>
        <taxon>Atribacterota</taxon>
        <taxon>Candidatus Phoenicimicrobiia</taxon>
        <taxon>Candidatus Pheonicimicrobiales</taxon>
        <taxon>Candidatus Phoenicimicrobiaceae</taxon>
        <taxon>Candidatus Infernicultor</taxon>
    </lineage>
</organism>
<evidence type="ECO:0000313" key="5">
    <source>
        <dbReference type="EMBL" id="PIX35055.1"/>
    </source>
</evidence>
<dbReference type="PANTHER" id="PTHR30511:SF3">
    <property type="entry name" value="LYSINE RACEMASE"/>
    <property type="match status" value="1"/>
</dbReference>
<evidence type="ECO:0000259" key="4">
    <source>
        <dbReference type="Pfam" id="PF01168"/>
    </source>
</evidence>
<gene>
    <name evidence="6" type="ORF">COZ07_07090</name>
    <name evidence="5" type="ORF">COZ58_01600</name>
</gene>
<accession>A0A2M7PN36</accession>
<dbReference type="InterPro" id="IPR029066">
    <property type="entry name" value="PLP-binding_barrel"/>
</dbReference>